<accession>A9T0S3</accession>
<dbReference type="Gramene" id="Pp3c1_38690V3.1">
    <property type="protein sequence ID" value="Pp3c1_38690V3.1"/>
    <property type="gene ID" value="Pp3c1_38690"/>
</dbReference>
<feature type="region of interest" description="Disordered" evidence="6">
    <location>
        <begin position="1"/>
        <end position="39"/>
    </location>
</feature>
<keyword evidence="3" id="KW-0677">Repeat</keyword>
<dbReference type="OMA" id="NRIEEWN"/>
<dbReference type="eggNOG" id="KOG0531">
    <property type="taxonomic scope" value="Eukaryota"/>
</dbReference>
<dbReference type="EnsemblPlants" id="Pp3c1_38690V3.8">
    <property type="protein sequence ID" value="Pp3c1_38690V3.8"/>
    <property type="gene ID" value="Pp3c1_38690"/>
</dbReference>
<keyword evidence="9" id="KW-1185">Reference proteome</keyword>
<dbReference type="EMBL" id="ABEU02000001">
    <property type="protein sequence ID" value="PNR63365.1"/>
    <property type="molecule type" value="Genomic_DNA"/>
</dbReference>
<evidence type="ECO:0000313" key="7">
    <source>
        <dbReference type="EMBL" id="PNR63365.1"/>
    </source>
</evidence>
<dbReference type="PRINTS" id="PR00019">
    <property type="entry name" value="LEURICHRPT"/>
</dbReference>
<feature type="compositionally biased region" description="Basic and acidic residues" evidence="6">
    <location>
        <begin position="27"/>
        <end position="39"/>
    </location>
</feature>
<organism evidence="7">
    <name type="scientific">Physcomitrium patens</name>
    <name type="common">Spreading-leaved earth moss</name>
    <name type="synonym">Physcomitrella patens</name>
    <dbReference type="NCBI Taxonomy" id="3218"/>
    <lineage>
        <taxon>Eukaryota</taxon>
        <taxon>Viridiplantae</taxon>
        <taxon>Streptophyta</taxon>
        <taxon>Embryophyta</taxon>
        <taxon>Bryophyta</taxon>
        <taxon>Bryophytina</taxon>
        <taxon>Bryopsida</taxon>
        <taxon>Funariidae</taxon>
        <taxon>Funariales</taxon>
        <taxon>Funariaceae</taxon>
        <taxon>Physcomitrium</taxon>
    </lineage>
</organism>
<dbReference type="Gene3D" id="3.80.10.10">
    <property type="entry name" value="Ribonuclease Inhibitor"/>
    <property type="match status" value="3"/>
</dbReference>
<feature type="compositionally biased region" description="Low complexity" evidence="6">
    <location>
        <begin position="7"/>
        <end position="24"/>
    </location>
</feature>
<dbReference type="EnsemblPlants" id="Pp3c1_38690V3.7">
    <property type="protein sequence ID" value="Pp3c1_38690V3.7"/>
    <property type="gene ID" value="Pp3c1_38690"/>
</dbReference>
<dbReference type="PANTHER" id="PTHR45973:SF9">
    <property type="entry name" value="LEUCINE-RICH REPEAT-CONTAINING PROTEIN 46"/>
    <property type="match status" value="1"/>
</dbReference>
<reference evidence="7 9" key="2">
    <citation type="journal article" date="2018" name="Plant J.">
        <title>The Physcomitrella patens chromosome-scale assembly reveals moss genome structure and evolution.</title>
        <authorList>
            <person name="Lang D."/>
            <person name="Ullrich K.K."/>
            <person name="Murat F."/>
            <person name="Fuchs J."/>
            <person name="Jenkins J."/>
            <person name="Haas F.B."/>
            <person name="Piednoel M."/>
            <person name="Gundlach H."/>
            <person name="Van Bel M."/>
            <person name="Meyberg R."/>
            <person name="Vives C."/>
            <person name="Morata J."/>
            <person name="Symeonidi A."/>
            <person name="Hiss M."/>
            <person name="Muchero W."/>
            <person name="Kamisugi Y."/>
            <person name="Saleh O."/>
            <person name="Blanc G."/>
            <person name="Decker E.L."/>
            <person name="van Gessel N."/>
            <person name="Grimwood J."/>
            <person name="Hayes R.D."/>
            <person name="Graham S.W."/>
            <person name="Gunter L.E."/>
            <person name="McDaniel S.F."/>
            <person name="Hoernstein S.N.W."/>
            <person name="Larsson A."/>
            <person name="Li F.W."/>
            <person name="Perroud P.F."/>
            <person name="Phillips J."/>
            <person name="Ranjan P."/>
            <person name="Rokshar D.S."/>
            <person name="Rothfels C.J."/>
            <person name="Schneider L."/>
            <person name="Shu S."/>
            <person name="Stevenson D.W."/>
            <person name="Thummler F."/>
            <person name="Tillich M."/>
            <person name="Villarreal Aguilar J.C."/>
            <person name="Widiez T."/>
            <person name="Wong G.K."/>
            <person name="Wymore A."/>
            <person name="Zhang Y."/>
            <person name="Zimmer A.D."/>
            <person name="Quatrano R.S."/>
            <person name="Mayer K.F.X."/>
            <person name="Goodstein D."/>
            <person name="Casacuberta J.M."/>
            <person name="Vandepoele K."/>
            <person name="Reski R."/>
            <person name="Cuming A.C."/>
            <person name="Tuskan G.A."/>
            <person name="Maumus F."/>
            <person name="Salse J."/>
            <person name="Schmutz J."/>
            <person name="Rensing S.A."/>
        </authorList>
    </citation>
    <scope>NUCLEOTIDE SEQUENCE [LARGE SCALE GENOMIC DNA]</scope>
    <source>
        <strain evidence="8 9">cv. Gransden 2004</strain>
    </source>
</reference>
<dbReference type="GO" id="GO:0005634">
    <property type="term" value="C:nucleus"/>
    <property type="evidence" value="ECO:0007669"/>
    <property type="project" value="UniProtKB-SubCell"/>
</dbReference>
<dbReference type="Proteomes" id="UP000006727">
    <property type="component" value="Chromosome 1"/>
</dbReference>
<name>A9T0S3_PHYPA</name>
<dbReference type="Gramene" id="Pp3c1_38690V3.5">
    <property type="protein sequence ID" value="Pp3c1_38690V3.5"/>
    <property type="gene ID" value="Pp3c1_38690"/>
</dbReference>
<reference evidence="7 9" key="1">
    <citation type="journal article" date="2008" name="Science">
        <title>The Physcomitrella genome reveals evolutionary insights into the conquest of land by plants.</title>
        <authorList>
            <person name="Rensing S."/>
            <person name="Lang D."/>
            <person name="Zimmer A."/>
            <person name="Terry A."/>
            <person name="Salamov A."/>
            <person name="Shapiro H."/>
            <person name="Nishiyama T."/>
            <person name="Perroud P.-F."/>
            <person name="Lindquist E."/>
            <person name="Kamisugi Y."/>
            <person name="Tanahashi T."/>
            <person name="Sakakibara K."/>
            <person name="Fujita T."/>
            <person name="Oishi K."/>
            <person name="Shin-I T."/>
            <person name="Kuroki Y."/>
            <person name="Toyoda A."/>
            <person name="Suzuki Y."/>
            <person name="Hashimoto A."/>
            <person name="Yamaguchi K."/>
            <person name="Sugano A."/>
            <person name="Kohara Y."/>
            <person name="Fujiyama A."/>
            <person name="Anterola A."/>
            <person name="Aoki S."/>
            <person name="Ashton N."/>
            <person name="Barbazuk W.B."/>
            <person name="Barker E."/>
            <person name="Bennetzen J."/>
            <person name="Bezanilla M."/>
            <person name="Blankenship R."/>
            <person name="Cho S.H."/>
            <person name="Dutcher S."/>
            <person name="Estelle M."/>
            <person name="Fawcett J.A."/>
            <person name="Gundlach H."/>
            <person name="Hanada K."/>
            <person name="Heyl A."/>
            <person name="Hicks K.A."/>
            <person name="Hugh J."/>
            <person name="Lohr M."/>
            <person name="Mayer K."/>
            <person name="Melkozernov A."/>
            <person name="Murata T."/>
            <person name="Nelson D."/>
            <person name="Pils B."/>
            <person name="Prigge M."/>
            <person name="Reiss B."/>
            <person name="Renner T."/>
            <person name="Rombauts S."/>
            <person name="Rushton P."/>
            <person name="Sanderfoot A."/>
            <person name="Schween G."/>
            <person name="Shiu S.-H."/>
            <person name="Stueber K."/>
            <person name="Theodoulou F.L."/>
            <person name="Tu H."/>
            <person name="Van de Peer Y."/>
            <person name="Verrier P.J."/>
            <person name="Waters E."/>
            <person name="Wood A."/>
            <person name="Yang L."/>
            <person name="Cove D."/>
            <person name="Cuming A."/>
            <person name="Hasebe M."/>
            <person name="Lucas S."/>
            <person name="Mishler D.B."/>
            <person name="Reski R."/>
            <person name="Grigoriev I."/>
            <person name="Quatrano R.S."/>
            <person name="Boore J.L."/>
        </authorList>
    </citation>
    <scope>NUCLEOTIDE SEQUENCE [LARGE SCALE GENOMIC DNA]</scope>
    <source>
        <strain evidence="8 9">cv. Gransden 2004</strain>
    </source>
</reference>
<evidence type="ECO:0000256" key="4">
    <source>
        <dbReference type="ARBA" id="ARBA00023069"/>
    </source>
</evidence>
<dbReference type="InterPro" id="IPR032675">
    <property type="entry name" value="LRR_dom_sf"/>
</dbReference>
<dbReference type="FunCoup" id="A9T0S3">
    <property type="interactions" value="2352"/>
</dbReference>
<keyword evidence="2" id="KW-0433">Leucine-rich repeat</keyword>
<dbReference type="STRING" id="3218.A9T0S3"/>
<dbReference type="PANTHER" id="PTHR45973">
    <property type="entry name" value="PROTEIN PHOSPHATASE 1 REGULATORY SUBUNIT SDS22-RELATED"/>
    <property type="match status" value="1"/>
</dbReference>
<dbReference type="RefSeq" id="XP_024389521.1">
    <property type="nucleotide sequence ID" value="XM_024533753.2"/>
</dbReference>
<evidence type="ECO:0000313" key="9">
    <source>
        <dbReference type="Proteomes" id="UP000006727"/>
    </source>
</evidence>
<dbReference type="PROSITE" id="PS51450">
    <property type="entry name" value="LRR"/>
    <property type="match status" value="7"/>
</dbReference>
<keyword evidence="5" id="KW-0966">Cell projection</keyword>
<protein>
    <recommendedName>
        <fullName evidence="10">Protein phosphatase 1 regulatory subunit 7</fullName>
    </recommendedName>
</protein>
<dbReference type="InterPro" id="IPR003591">
    <property type="entry name" value="Leu-rich_rpt_typical-subtyp"/>
</dbReference>
<proteinExistence type="predicted"/>
<dbReference type="Gramene" id="Pp3c1_38690V3.9">
    <property type="protein sequence ID" value="Pp3c1_38690V3.9"/>
    <property type="gene ID" value="Pp3c1_38690"/>
</dbReference>
<dbReference type="InterPro" id="IPR050576">
    <property type="entry name" value="Cilia_flagella_integrity"/>
</dbReference>
<dbReference type="Gramene" id="Pp3c1_38690V3.6">
    <property type="protein sequence ID" value="Pp3c1_38690V3.6"/>
    <property type="gene ID" value="Pp3c1_38690"/>
</dbReference>
<dbReference type="EnsemblPlants" id="Pp3c1_38690V3.6">
    <property type="protein sequence ID" value="Pp3c1_38690V3.6"/>
    <property type="gene ID" value="Pp3c1_38690"/>
</dbReference>
<dbReference type="SMART" id="SM00364">
    <property type="entry name" value="LRR_BAC"/>
    <property type="match status" value="5"/>
</dbReference>
<gene>
    <name evidence="8" type="primary">LOC112288808</name>
    <name evidence="7" type="ORF">PHYPA_001791</name>
</gene>
<dbReference type="SUPFAM" id="SSF52058">
    <property type="entry name" value="L domain-like"/>
    <property type="match status" value="1"/>
</dbReference>
<dbReference type="GeneID" id="112288808"/>
<dbReference type="Pfam" id="PF12799">
    <property type="entry name" value="LRR_4"/>
    <property type="match status" value="2"/>
</dbReference>
<evidence type="ECO:0000313" key="8">
    <source>
        <dbReference type="EnsemblPlants" id="Pp3c1_38690V3.1"/>
    </source>
</evidence>
<dbReference type="Gramene" id="Pp3c1_38690V3.3">
    <property type="protein sequence ID" value="Pp3c1_38690V3.3"/>
    <property type="gene ID" value="Pp3c1_38690"/>
</dbReference>
<evidence type="ECO:0000256" key="5">
    <source>
        <dbReference type="ARBA" id="ARBA00023273"/>
    </source>
</evidence>
<evidence type="ECO:0000256" key="1">
    <source>
        <dbReference type="ARBA" id="ARBA00004138"/>
    </source>
</evidence>
<dbReference type="AlphaFoldDB" id="A9T0S3"/>
<evidence type="ECO:0000256" key="2">
    <source>
        <dbReference type="ARBA" id="ARBA00022614"/>
    </source>
</evidence>
<dbReference type="SMART" id="SM00369">
    <property type="entry name" value="LRR_TYP"/>
    <property type="match status" value="6"/>
</dbReference>
<dbReference type="Gramene" id="Pp3c1_38690V3.2">
    <property type="protein sequence ID" value="Pp3c1_38690V3.2"/>
    <property type="gene ID" value="Pp3c1_38690"/>
</dbReference>
<dbReference type="InterPro" id="IPR001611">
    <property type="entry name" value="Leu-rich_rpt"/>
</dbReference>
<dbReference type="EnsemblPlants" id="Pp3c1_38690V3.9">
    <property type="protein sequence ID" value="Pp3c1_38690V3.9"/>
    <property type="gene ID" value="Pp3c1_38690"/>
</dbReference>
<dbReference type="Gramene" id="Pp3c1_38690V3.7">
    <property type="protein sequence ID" value="Pp3c1_38690V3.7"/>
    <property type="gene ID" value="Pp3c1_38690"/>
</dbReference>
<dbReference type="PaxDb" id="3218-PP1S147_115V6.2"/>
<evidence type="ECO:0008006" key="10">
    <source>
        <dbReference type="Google" id="ProtNLM"/>
    </source>
</evidence>
<dbReference type="EnsemblPlants" id="Pp3c1_38690V3.5">
    <property type="protein sequence ID" value="Pp3c1_38690V3.5"/>
    <property type="gene ID" value="Pp3c1_38690"/>
</dbReference>
<dbReference type="SMART" id="SM00365">
    <property type="entry name" value="LRR_SD22"/>
    <property type="match status" value="9"/>
</dbReference>
<dbReference type="InterPro" id="IPR025875">
    <property type="entry name" value="Leu-rich_rpt_4"/>
</dbReference>
<dbReference type="Gramene" id="Pp3c1_38690V3.8">
    <property type="protein sequence ID" value="Pp3c1_38690V3.8"/>
    <property type="gene ID" value="Pp3c1_38690"/>
</dbReference>
<comment type="subcellular location">
    <subcellularLocation>
        <location evidence="1">Cell projection</location>
        <location evidence="1">Cilium</location>
    </subcellularLocation>
</comment>
<dbReference type="EnsemblPlants" id="Pp3c1_38690V3.4">
    <property type="protein sequence ID" value="Pp3c1_38690V3.4"/>
    <property type="gene ID" value="Pp3c1_38690"/>
</dbReference>
<dbReference type="EnsemblPlants" id="Pp3c1_38690V3.1">
    <property type="protein sequence ID" value="Pp3c1_38690V3.1"/>
    <property type="gene ID" value="Pp3c1_38690"/>
</dbReference>
<evidence type="ECO:0000256" key="6">
    <source>
        <dbReference type="SAM" id="MobiDB-lite"/>
    </source>
</evidence>
<evidence type="ECO:0000256" key="3">
    <source>
        <dbReference type="ARBA" id="ARBA00022737"/>
    </source>
</evidence>
<dbReference type="EnsemblPlants" id="Pp3c1_38690V3.2">
    <property type="protein sequence ID" value="Pp3c1_38690V3.2"/>
    <property type="gene ID" value="Pp3c1_38690"/>
</dbReference>
<reference evidence="8" key="3">
    <citation type="submission" date="2020-12" db="UniProtKB">
        <authorList>
            <consortium name="EnsemblPlants"/>
        </authorList>
    </citation>
    <scope>IDENTIFICATION</scope>
</reference>
<dbReference type="EnsemblPlants" id="Pp3c1_38690V3.3">
    <property type="protein sequence ID" value="Pp3c1_38690V3.3"/>
    <property type="gene ID" value="Pp3c1_38690"/>
</dbReference>
<keyword evidence="4" id="KW-0969">Cilium</keyword>
<dbReference type="Gramene" id="Pp3c1_38690V3.4">
    <property type="protein sequence ID" value="Pp3c1_38690V3.4"/>
    <property type="gene ID" value="Pp3c1_38690"/>
</dbReference>
<dbReference type="FunFam" id="3.80.10.10:FF:000312">
    <property type="entry name" value="Protein phosphatases pp1 regulatory subunit, putative"/>
    <property type="match status" value="1"/>
</dbReference>
<sequence>MEAVPHSQAEQVASSASSASVLASDGNRTEAGEAGGEGERILAKEEKILDLTSFQLHDLTDVDLPSFLEELDLTANRLTSIDPRISNLSHLQKLSFEQNLLADSALTEFNQFTTLKGLKELVLRDNKLLKIPGLSTFVELLLLDVSFNKVSSMNGLSDVSSSLTELYLSNNEIEKIVEMEHLTNLRVLELGSNKIRVMERLDQLKELQQLWLGRNRIQSVNLCGLTGLLKISVQNNRLTSMAAFQDCVNLTELYLSHNHISVMEGLSTLQNLRVLDLSSNKITEISNLEELIRLEDLWLNDNSISSLDDIEMKLAGCKNSLTTIYLERNPCALDPKYMRTMRAILPKLQQLDSHLLLH</sequence>